<evidence type="ECO:0000313" key="1">
    <source>
        <dbReference type="EMBL" id="OHU91419.1"/>
    </source>
</evidence>
<name>A0A1S1MX01_9GAMM</name>
<keyword evidence="2" id="KW-1185">Reference proteome</keyword>
<reference evidence="1 2" key="1">
    <citation type="submission" date="2016-09" db="EMBL/GenBank/DDBJ databases">
        <title>Pseudoalteromonas amylolytica sp. nov., isolated from the surface seawater.</title>
        <authorList>
            <person name="Wu Y.-H."/>
            <person name="Cheng H."/>
            <person name="Jin X.-B."/>
            <person name="Wang C.-S."/>
            <person name="Xu X.-W."/>
        </authorList>
    </citation>
    <scope>NUCLEOTIDE SEQUENCE [LARGE SCALE GENOMIC DNA]</scope>
    <source>
        <strain evidence="1 2">JW1</strain>
    </source>
</reference>
<dbReference type="Gene3D" id="3.20.20.70">
    <property type="entry name" value="Aldolase class I"/>
    <property type="match status" value="1"/>
</dbReference>
<comment type="caution">
    <text evidence="1">The sequence shown here is derived from an EMBL/GenBank/DDBJ whole genome shotgun (WGS) entry which is preliminary data.</text>
</comment>
<dbReference type="EMBL" id="MKJU01000025">
    <property type="protein sequence ID" value="OHU91419.1"/>
    <property type="molecule type" value="Genomic_DNA"/>
</dbReference>
<dbReference type="Proteomes" id="UP000179786">
    <property type="component" value="Unassembled WGS sequence"/>
</dbReference>
<proteinExistence type="predicted"/>
<accession>A0A1S1MX01</accession>
<evidence type="ECO:0008006" key="3">
    <source>
        <dbReference type="Google" id="ProtNLM"/>
    </source>
</evidence>
<protein>
    <recommendedName>
        <fullName evidence="3">4Fe4S-binding SPASM domain-containing protein</fullName>
    </recommendedName>
</protein>
<evidence type="ECO:0000313" key="2">
    <source>
        <dbReference type="Proteomes" id="UP000179786"/>
    </source>
</evidence>
<dbReference type="AlphaFoldDB" id="A0A1S1MX01"/>
<dbReference type="InterPro" id="IPR013785">
    <property type="entry name" value="Aldolase_TIM"/>
</dbReference>
<dbReference type="RefSeq" id="WP_070985329.1">
    <property type="nucleotide sequence ID" value="NZ_MKJU01000025.1"/>
</dbReference>
<dbReference type="OrthoDB" id="9810775at2"/>
<organism evidence="1 2">
    <name type="scientific">Pseudoalteromonas amylolytica</name>
    <dbReference type="NCBI Taxonomy" id="1859457"/>
    <lineage>
        <taxon>Bacteria</taxon>
        <taxon>Pseudomonadati</taxon>
        <taxon>Pseudomonadota</taxon>
        <taxon>Gammaproteobacteria</taxon>
        <taxon>Alteromonadales</taxon>
        <taxon>Pseudoalteromonadaceae</taxon>
        <taxon>Pseudoalteromonas</taxon>
    </lineage>
</organism>
<gene>
    <name evidence="1" type="ORF">BET10_11415</name>
</gene>
<dbReference type="STRING" id="1859457.BET10_11415"/>
<sequence length="336" mass="38951">MKIIINPAVTWCKGYKKALLMHLHDEKVQSVPLSVIEVIEYIATCKKTNYQDILIRFSAHADVVKSYLDFLRHNKWLLEVPSFVAYQPISIEPSPVLKIRNFYIEISENTRLDWFENIAKWLRKHRATHSLIVSFANDSKQAYENASDIFNSAKRHGFNQCGILLPKHLKNENVYFGIRHNLDFFLAQPNSDYKTEINGVEVITLPNDIVHKGSHLQSNLYSCRHNKLGTYRADNIFINKNKYVYPHPFDLYLFGKAENSLDLSNVINSPKTKSYFSMSKDKIDKCRICEYRLSCTNSLWNRQDKDILSSAPNNCTYDPTEGVWHDTTVTSTTCKL</sequence>